<protein>
    <recommendedName>
        <fullName evidence="7 9">Uroporphyrinogen-III synthase</fullName>
        <ecNumber evidence="3 9">4.2.1.75</ecNumber>
    </recommendedName>
</protein>
<evidence type="ECO:0000313" key="11">
    <source>
        <dbReference type="EMBL" id="MBX6981573.1"/>
    </source>
</evidence>
<dbReference type="PANTHER" id="PTHR38042">
    <property type="entry name" value="UROPORPHYRINOGEN-III SYNTHASE, CHLOROPLASTIC"/>
    <property type="match status" value="1"/>
</dbReference>
<evidence type="ECO:0000256" key="1">
    <source>
        <dbReference type="ARBA" id="ARBA00004772"/>
    </source>
</evidence>
<evidence type="ECO:0000313" key="12">
    <source>
        <dbReference type="Proteomes" id="UP000824410"/>
    </source>
</evidence>
<evidence type="ECO:0000256" key="4">
    <source>
        <dbReference type="ARBA" id="ARBA00023239"/>
    </source>
</evidence>
<dbReference type="InterPro" id="IPR003754">
    <property type="entry name" value="4pyrrol_synth_uPrphyn_synth"/>
</dbReference>
<gene>
    <name evidence="11" type="ORF">EX242_15115</name>
</gene>
<comment type="function">
    <text evidence="6 9">Catalyzes cyclization of the linear tetrapyrrole, hydroxymethylbilane, to the macrocyclic uroporphyrinogen III.</text>
</comment>
<evidence type="ECO:0000256" key="9">
    <source>
        <dbReference type="RuleBase" id="RU366031"/>
    </source>
</evidence>
<dbReference type="Gene3D" id="3.40.50.10090">
    <property type="match status" value="2"/>
</dbReference>
<dbReference type="EC" id="4.2.1.75" evidence="3 9"/>
<dbReference type="OrthoDB" id="9787650at2"/>
<dbReference type="EMBL" id="SHDO01000018">
    <property type="protein sequence ID" value="MBX6981573.1"/>
    <property type="molecule type" value="Genomic_DNA"/>
</dbReference>
<evidence type="ECO:0000256" key="2">
    <source>
        <dbReference type="ARBA" id="ARBA00008133"/>
    </source>
</evidence>
<dbReference type="Proteomes" id="UP000824410">
    <property type="component" value="Unassembled WGS sequence"/>
</dbReference>
<dbReference type="InterPro" id="IPR036108">
    <property type="entry name" value="4pyrrol_syn_uPrphyn_synt_sf"/>
</dbReference>
<accession>A0A1J0ED77</accession>
<evidence type="ECO:0000256" key="6">
    <source>
        <dbReference type="ARBA" id="ARBA00037589"/>
    </source>
</evidence>
<dbReference type="PANTHER" id="PTHR38042:SF1">
    <property type="entry name" value="UROPORPHYRINOGEN-III SYNTHASE, CHLOROPLASTIC"/>
    <property type="match status" value="1"/>
</dbReference>
<dbReference type="KEGG" id="prg:RB151_041990"/>
<dbReference type="GO" id="GO:0006782">
    <property type="term" value="P:protoporphyrinogen IX biosynthetic process"/>
    <property type="evidence" value="ECO:0007669"/>
    <property type="project" value="UniProtKB-UniRule"/>
</dbReference>
<reference evidence="11" key="1">
    <citation type="submission" date="2019-02" db="EMBL/GenBank/DDBJ databases">
        <title>Genomic characterization of isolates from hospital effluents in KZN, South Africa.</title>
        <authorList>
            <person name="Ntshobeni N."/>
            <person name="Allam M."/>
            <person name="Ismail A."/>
            <person name="Amoako D."/>
            <person name="Essack S."/>
            <person name="Chenia H."/>
        </authorList>
    </citation>
    <scope>NUCLEOTIDE SEQUENCE</scope>
    <source>
        <strain evidence="11">AFE97_S1</strain>
    </source>
</reference>
<evidence type="ECO:0000256" key="3">
    <source>
        <dbReference type="ARBA" id="ARBA00013109"/>
    </source>
</evidence>
<dbReference type="InterPro" id="IPR039793">
    <property type="entry name" value="UROS/Hem4"/>
</dbReference>
<dbReference type="Pfam" id="PF02602">
    <property type="entry name" value="HEM4"/>
    <property type="match status" value="1"/>
</dbReference>
<keyword evidence="4 9" id="KW-0456">Lyase</keyword>
<evidence type="ECO:0000256" key="8">
    <source>
        <dbReference type="ARBA" id="ARBA00048617"/>
    </source>
</evidence>
<comment type="caution">
    <text evidence="11">The sequence shown here is derived from an EMBL/GenBank/DDBJ whole genome shotgun (WGS) entry which is preliminary data.</text>
</comment>
<name>A0A1J0ED77_PRORE</name>
<sequence length="251" mass="28078">MRVLVTRPEPTGSELITAITAKGGEAYSSPLISIGPGAELNTLVSRLDHLNTNDLVFLLSKNAVEYANLTLEQMGRNWSDKLSYYGIGRSTAQFFKKVTGKPAHWAEQGETSEVLLTLPDLQFLEGKHALLLRGNGGRELLASTLRARGAQVDYCECYARHPIPYEKNEFNRKWFQVDITDIVITSGQMLALLEELIAEEYQNWWFTRRLLVVSERIADQARQAGWQRVCVANSADNNALLEALISTDMGC</sequence>
<comment type="pathway">
    <text evidence="1 9">Porphyrin-containing compound metabolism; protoporphyrin-IX biosynthesis; coproporphyrinogen-III from 5-aminolevulinate: step 3/4.</text>
</comment>
<dbReference type="SUPFAM" id="SSF69618">
    <property type="entry name" value="HemD-like"/>
    <property type="match status" value="1"/>
</dbReference>
<dbReference type="AlphaFoldDB" id="A0A1J0ED77"/>
<evidence type="ECO:0000256" key="7">
    <source>
        <dbReference type="ARBA" id="ARBA00040167"/>
    </source>
</evidence>
<feature type="domain" description="Tetrapyrrole biosynthesis uroporphyrinogen III synthase" evidence="10">
    <location>
        <begin position="14"/>
        <end position="242"/>
    </location>
</feature>
<proteinExistence type="inferred from homology"/>
<comment type="catalytic activity">
    <reaction evidence="8 9">
        <text>hydroxymethylbilane = uroporphyrinogen III + H2O</text>
        <dbReference type="Rhea" id="RHEA:18965"/>
        <dbReference type="ChEBI" id="CHEBI:15377"/>
        <dbReference type="ChEBI" id="CHEBI:57308"/>
        <dbReference type="ChEBI" id="CHEBI:57845"/>
        <dbReference type="EC" id="4.2.1.75"/>
    </reaction>
</comment>
<dbReference type="GO" id="GO:0006780">
    <property type="term" value="P:uroporphyrinogen III biosynthetic process"/>
    <property type="evidence" value="ECO:0007669"/>
    <property type="project" value="UniProtKB-UniRule"/>
</dbReference>
<organism evidence="11 12">
    <name type="scientific">Providencia rettgeri</name>
    <dbReference type="NCBI Taxonomy" id="587"/>
    <lineage>
        <taxon>Bacteria</taxon>
        <taxon>Pseudomonadati</taxon>
        <taxon>Pseudomonadota</taxon>
        <taxon>Gammaproteobacteria</taxon>
        <taxon>Enterobacterales</taxon>
        <taxon>Morganellaceae</taxon>
        <taxon>Providencia</taxon>
    </lineage>
</organism>
<evidence type="ECO:0000256" key="5">
    <source>
        <dbReference type="ARBA" id="ARBA00023244"/>
    </source>
</evidence>
<dbReference type="RefSeq" id="WP_042845868.1">
    <property type="nucleotide sequence ID" value="NZ_ABEXNG020000050.1"/>
</dbReference>
<comment type="similarity">
    <text evidence="2 9">Belongs to the uroporphyrinogen-III synthase family.</text>
</comment>
<keyword evidence="5 9" id="KW-0627">Porphyrin biosynthesis</keyword>
<evidence type="ECO:0000259" key="10">
    <source>
        <dbReference type="Pfam" id="PF02602"/>
    </source>
</evidence>
<dbReference type="CDD" id="cd06578">
    <property type="entry name" value="HemD"/>
    <property type="match status" value="1"/>
</dbReference>
<dbReference type="GO" id="GO:0004852">
    <property type="term" value="F:uroporphyrinogen-III synthase activity"/>
    <property type="evidence" value="ECO:0007669"/>
    <property type="project" value="UniProtKB-UniRule"/>
</dbReference>